<accession>A0A174A356</accession>
<dbReference type="STRING" id="39482.ERS852491_00587"/>
<evidence type="ECO:0000313" key="3">
    <source>
        <dbReference type="EMBL" id="CUN81828.1"/>
    </source>
</evidence>
<dbReference type="InterPro" id="IPR029058">
    <property type="entry name" value="AB_hydrolase_fold"/>
</dbReference>
<evidence type="ECO:0000313" key="4">
    <source>
        <dbReference type="Proteomes" id="UP000095544"/>
    </source>
</evidence>
<dbReference type="GO" id="GO:0016787">
    <property type="term" value="F:hydrolase activity"/>
    <property type="evidence" value="ECO:0007669"/>
    <property type="project" value="UniProtKB-KW"/>
</dbReference>
<dbReference type="InterPro" id="IPR050300">
    <property type="entry name" value="GDXG_lipolytic_enzyme"/>
</dbReference>
<name>A0A174A356_9FIRM</name>
<proteinExistence type="predicted"/>
<dbReference type="EC" id="3.1.1.83" evidence="3"/>
<keyword evidence="1 3" id="KW-0378">Hydrolase</keyword>
<evidence type="ECO:0000256" key="1">
    <source>
        <dbReference type="ARBA" id="ARBA00022801"/>
    </source>
</evidence>
<protein>
    <submittedName>
        <fullName evidence="3">Monoterpene epsilon-lactone hydrolase</fullName>
        <ecNumber evidence="3">3.1.1.83</ecNumber>
    </submittedName>
</protein>
<dbReference type="SUPFAM" id="SSF53474">
    <property type="entry name" value="alpha/beta-Hydrolases"/>
    <property type="match status" value="1"/>
</dbReference>
<reference evidence="3 4" key="1">
    <citation type="submission" date="2015-09" db="EMBL/GenBank/DDBJ databases">
        <authorList>
            <consortium name="Pathogen Informatics"/>
        </authorList>
    </citation>
    <scope>NUCLEOTIDE SEQUENCE [LARGE SCALE GENOMIC DNA]</scope>
    <source>
        <strain evidence="3 4">2789STDY5834876</strain>
    </source>
</reference>
<dbReference type="EMBL" id="CYZU01000003">
    <property type="protein sequence ID" value="CUN81828.1"/>
    <property type="molecule type" value="Genomic_DNA"/>
</dbReference>
<dbReference type="Proteomes" id="UP000095544">
    <property type="component" value="Unassembled WGS sequence"/>
</dbReference>
<organism evidence="3 4">
    <name type="scientific">Faecalicatena contorta</name>
    <dbReference type="NCBI Taxonomy" id="39482"/>
    <lineage>
        <taxon>Bacteria</taxon>
        <taxon>Bacillati</taxon>
        <taxon>Bacillota</taxon>
        <taxon>Clostridia</taxon>
        <taxon>Lachnospirales</taxon>
        <taxon>Lachnospiraceae</taxon>
        <taxon>Faecalicatena</taxon>
    </lineage>
</organism>
<dbReference type="Pfam" id="PF07859">
    <property type="entry name" value="Abhydrolase_3"/>
    <property type="match status" value="1"/>
</dbReference>
<dbReference type="Gene3D" id="3.40.50.1820">
    <property type="entry name" value="alpha/beta hydrolase"/>
    <property type="match status" value="1"/>
</dbReference>
<dbReference type="OrthoDB" id="24847at2"/>
<dbReference type="AlphaFoldDB" id="A0A174A356"/>
<dbReference type="PANTHER" id="PTHR48081:SF8">
    <property type="entry name" value="ALPHA_BETA HYDROLASE FOLD-3 DOMAIN-CONTAINING PROTEIN-RELATED"/>
    <property type="match status" value="1"/>
</dbReference>
<dbReference type="PANTHER" id="PTHR48081">
    <property type="entry name" value="AB HYDROLASE SUPERFAMILY PROTEIN C4A8.06C"/>
    <property type="match status" value="1"/>
</dbReference>
<sequence>MAINNTARMILKALSFDGIEVEASRHLADLKRLDPMKIFYKKIDYKIYNDGYEVPTRIFFPNEKAFKNTGPILHKVMLLIHGGGWVTESVDNYDRICARLANATEHVVVSVDYRLAPENKFPIGLEDCYAAARAVFMKQFILNVNPDDITLIGDSAGGNLAAALSLLARDRGEFLPRRQVLIYPAVNSDYTENSPFESVRENGTDYLLTAGKMRDYIELYASCEEDKRNPYFAPILAEDLTNQPDTLVITAEYDPLRDEGEAYGEKLKAAGNKVEICRIKDALHGYFALGIKNFHVQESFDRINEFLGYEPAQGV</sequence>
<gene>
    <name evidence="3" type="primary">mlhB</name>
    <name evidence="3" type="ORF">ERS852491_00587</name>
</gene>
<dbReference type="RefSeq" id="WP_055150895.1">
    <property type="nucleotide sequence ID" value="NZ_CYZU01000003.1"/>
</dbReference>
<evidence type="ECO:0000259" key="2">
    <source>
        <dbReference type="Pfam" id="PF07859"/>
    </source>
</evidence>
<dbReference type="InterPro" id="IPR013094">
    <property type="entry name" value="AB_hydrolase_3"/>
</dbReference>
<feature type="domain" description="Alpha/beta hydrolase fold-3" evidence="2">
    <location>
        <begin position="78"/>
        <end position="287"/>
    </location>
</feature>